<accession>A0ABY0IFU2</accession>
<feature type="transmembrane region" description="Helical" evidence="1">
    <location>
        <begin position="120"/>
        <end position="137"/>
    </location>
</feature>
<proteinExistence type="predicted"/>
<keyword evidence="1" id="KW-0812">Transmembrane</keyword>
<dbReference type="EMBL" id="QDKL01000002">
    <property type="protein sequence ID" value="RZF21809.1"/>
    <property type="molecule type" value="Genomic_DNA"/>
</dbReference>
<name>A0ABY0IFU2_9BACT</name>
<keyword evidence="1" id="KW-1133">Transmembrane helix</keyword>
<dbReference type="InterPro" id="IPR022172">
    <property type="entry name" value="DUF3703"/>
</dbReference>
<comment type="caution">
    <text evidence="2">The sequence shown here is derived from an EMBL/GenBank/DDBJ whole genome shotgun (WGS) entry which is preliminary data.</text>
</comment>
<evidence type="ECO:0000313" key="2">
    <source>
        <dbReference type="EMBL" id="RZF21809.1"/>
    </source>
</evidence>
<evidence type="ECO:0000313" key="3">
    <source>
        <dbReference type="Proteomes" id="UP000443582"/>
    </source>
</evidence>
<reference evidence="3" key="1">
    <citation type="journal article" date="2019" name="Int. J. Syst. Evol. Microbiol.">
        <title>Halobacteriovorax valvorus sp. nov., a novel prokaryotic predator isolated from coastal seawater of China.</title>
        <authorList>
            <person name="Chen M.-X."/>
        </authorList>
    </citation>
    <scope>NUCLEOTIDE SEQUENCE [LARGE SCALE GENOMIC DNA]</scope>
    <source>
        <strain evidence="3">BL9</strain>
    </source>
</reference>
<sequence length="138" mass="15987">MNRALKKAYFVEINKAKDLYNKRFYDQSFKNLERAHILGQQSLLPHLETHWWMFKIGVKQSNNKEIFGQALRIFACFPGYLLGWVPKGNTGGANISAVKPMPIPEEFSDLLKSYSVWRDVAIRLTIFISILSAYFLVK</sequence>
<gene>
    <name evidence="2" type="ORF">DAY19_08965</name>
</gene>
<dbReference type="Proteomes" id="UP000443582">
    <property type="component" value="Unassembled WGS sequence"/>
</dbReference>
<protein>
    <submittedName>
        <fullName evidence="2">DUF3703 domain-containing protein</fullName>
    </submittedName>
</protein>
<organism evidence="2 3">
    <name type="scientific">Halobacteriovorax vibrionivorans</name>
    <dbReference type="NCBI Taxonomy" id="2152716"/>
    <lineage>
        <taxon>Bacteria</taxon>
        <taxon>Pseudomonadati</taxon>
        <taxon>Bdellovibrionota</taxon>
        <taxon>Bacteriovoracia</taxon>
        <taxon>Bacteriovoracales</taxon>
        <taxon>Halobacteriovoraceae</taxon>
        <taxon>Halobacteriovorax</taxon>
    </lineage>
</organism>
<evidence type="ECO:0000256" key="1">
    <source>
        <dbReference type="SAM" id="Phobius"/>
    </source>
</evidence>
<dbReference type="RefSeq" id="WP_115361574.1">
    <property type="nucleotide sequence ID" value="NZ_QDKL01000002.1"/>
</dbReference>
<keyword evidence="3" id="KW-1185">Reference proteome</keyword>
<keyword evidence="1" id="KW-0472">Membrane</keyword>
<dbReference type="Pfam" id="PF12487">
    <property type="entry name" value="DUF3703"/>
    <property type="match status" value="1"/>
</dbReference>